<dbReference type="PANTHER" id="PTHR13527">
    <property type="entry name" value="SAYSVFN DOMAIN-CONTAINING PROTEIN 1"/>
    <property type="match status" value="1"/>
</dbReference>
<evidence type="ECO:0000313" key="5">
    <source>
        <dbReference type="WBParaSite" id="L893_g29516.t1"/>
    </source>
</evidence>
<feature type="compositionally biased region" description="Basic and acidic residues" evidence="1">
    <location>
        <begin position="47"/>
        <end position="56"/>
    </location>
</feature>
<accession>A0A1I7ZTY3</accession>
<organism evidence="4 5">
    <name type="scientific">Steinernema glaseri</name>
    <dbReference type="NCBI Taxonomy" id="37863"/>
    <lineage>
        <taxon>Eukaryota</taxon>
        <taxon>Metazoa</taxon>
        <taxon>Ecdysozoa</taxon>
        <taxon>Nematoda</taxon>
        <taxon>Chromadorea</taxon>
        <taxon>Rhabditida</taxon>
        <taxon>Tylenchina</taxon>
        <taxon>Panagrolaimomorpha</taxon>
        <taxon>Strongyloidoidea</taxon>
        <taxon>Steinernematidae</taxon>
        <taxon>Steinernema</taxon>
    </lineage>
</organism>
<keyword evidence="2" id="KW-0812">Transmembrane</keyword>
<dbReference type="InterPro" id="IPR039159">
    <property type="entry name" value="SAYSD1"/>
</dbReference>
<keyword evidence="2" id="KW-0472">Membrane</keyword>
<proteinExistence type="predicted"/>
<feature type="transmembrane region" description="Helical" evidence="2">
    <location>
        <begin position="175"/>
        <end position="202"/>
    </location>
</feature>
<evidence type="ECO:0000313" key="4">
    <source>
        <dbReference type="Proteomes" id="UP000095287"/>
    </source>
</evidence>
<name>A0A1I7ZTY3_9BILA</name>
<feature type="region of interest" description="Disordered" evidence="1">
    <location>
        <begin position="109"/>
        <end position="128"/>
    </location>
</feature>
<keyword evidence="4" id="KW-1185">Reference proteome</keyword>
<dbReference type="AlphaFoldDB" id="A0A1I7ZTY3"/>
<dbReference type="WBParaSite" id="L893_g29516.t1">
    <property type="protein sequence ID" value="L893_g29516.t1"/>
    <property type="gene ID" value="L893_g29516"/>
</dbReference>
<feature type="domain" description="SAYSvFN" evidence="3">
    <location>
        <begin position="175"/>
        <end position="241"/>
    </location>
</feature>
<evidence type="ECO:0000256" key="2">
    <source>
        <dbReference type="SAM" id="Phobius"/>
    </source>
</evidence>
<dbReference type="Proteomes" id="UP000095287">
    <property type="component" value="Unplaced"/>
</dbReference>
<keyword evidence="2" id="KW-1133">Transmembrane helix</keyword>
<protein>
    <submittedName>
        <fullName evidence="5">SAYSvFN domain-containing protein</fullName>
    </submittedName>
</protein>
<evidence type="ECO:0000256" key="1">
    <source>
        <dbReference type="SAM" id="MobiDB-lite"/>
    </source>
</evidence>
<dbReference type="InterPro" id="IPR019387">
    <property type="entry name" value="SAYSvFN_dom"/>
</dbReference>
<dbReference type="Pfam" id="PF10260">
    <property type="entry name" value="SAYSvFN"/>
    <property type="match status" value="1"/>
</dbReference>
<sequence length="253" mass="28907">MSKWITTSAFPTDIPAKGEHQNLGLSPVRGNKDWMGFNSSVCPLKQESVKDNREPSDFLSEEAQGSKNGDSTRGALARLHLSGILLRLRESAMSLRESMKKLEAFRLEKQQREEERQKKEAEERAKREKALLPPKPSLLSRIAHNLHLDFFDIAPFRLWRSYCDSNPRLCWTATFLVWALLQAFMAWIEFGAVFFIVFLFLLMILNLGNRSEGEVSAYSVFNPGCERLLGQMTAEHFESELLKRNRRPAAASS</sequence>
<evidence type="ECO:0000259" key="3">
    <source>
        <dbReference type="Pfam" id="PF10260"/>
    </source>
</evidence>
<feature type="region of interest" description="Disordered" evidence="1">
    <location>
        <begin position="45"/>
        <end position="72"/>
    </location>
</feature>
<reference evidence="5" key="1">
    <citation type="submission" date="2016-11" db="UniProtKB">
        <authorList>
            <consortium name="WormBaseParasite"/>
        </authorList>
    </citation>
    <scope>IDENTIFICATION</scope>
</reference>
<dbReference type="PANTHER" id="PTHR13527:SF0">
    <property type="entry name" value="SAYSVFN DOMAIN-CONTAINING PROTEIN 1"/>
    <property type="match status" value="1"/>
</dbReference>